<dbReference type="EMBL" id="JADDUC020000002">
    <property type="protein sequence ID" value="KAI1242050.1"/>
    <property type="molecule type" value="Genomic_DNA"/>
</dbReference>
<evidence type="ECO:0000256" key="13">
    <source>
        <dbReference type="ARBA" id="ARBA00023136"/>
    </source>
</evidence>
<keyword evidence="15" id="KW-0325">Glycoprotein</keyword>
<protein>
    <recommendedName>
        <fullName evidence="4">ferroxidase</fullName>
        <ecNumber evidence="4">1.16.3.1</ecNumber>
    </recommendedName>
</protein>
<dbReference type="SUPFAM" id="SSF49503">
    <property type="entry name" value="Cupredoxins"/>
    <property type="match status" value="6"/>
</dbReference>
<evidence type="ECO:0000313" key="20">
    <source>
        <dbReference type="Proteomes" id="UP000618051"/>
    </source>
</evidence>
<dbReference type="FunFam" id="2.60.40.420:FF:000009">
    <property type="entry name" value="Ceruloplasmin"/>
    <property type="match status" value="1"/>
</dbReference>
<dbReference type="InterPro" id="IPR008972">
    <property type="entry name" value="Cupredoxin"/>
</dbReference>
<keyword evidence="14" id="KW-1015">Disulfide bond</keyword>
<dbReference type="PROSITE" id="PS00079">
    <property type="entry name" value="MULTICOPPER_OXIDASE1"/>
    <property type="match status" value="2"/>
</dbReference>
<dbReference type="EMBL" id="JADDUC010000014">
    <property type="protein sequence ID" value="KAG0127885.1"/>
    <property type="molecule type" value="Genomic_DNA"/>
</dbReference>
<keyword evidence="10" id="KW-1133">Transmembrane helix</keyword>
<evidence type="ECO:0000259" key="17">
    <source>
        <dbReference type="Pfam" id="PF07732"/>
    </source>
</evidence>
<feature type="domain" description="Plastocyanin-like" evidence="17">
    <location>
        <begin position="189"/>
        <end position="298"/>
    </location>
</feature>
<dbReference type="PROSITE" id="PS00080">
    <property type="entry name" value="MULTICOPPER_OXIDASE2"/>
    <property type="match status" value="1"/>
</dbReference>
<dbReference type="Proteomes" id="UP000618051">
    <property type="component" value="Unassembled WGS sequence"/>
</dbReference>
<evidence type="ECO:0000256" key="14">
    <source>
        <dbReference type="ARBA" id="ARBA00023157"/>
    </source>
</evidence>
<evidence type="ECO:0000256" key="5">
    <source>
        <dbReference type="ARBA" id="ARBA00022448"/>
    </source>
</evidence>
<name>A0A835NZS3_9PASS</name>
<dbReference type="InterPro" id="IPR045087">
    <property type="entry name" value="Cu-oxidase_fam"/>
</dbReference>
<dbReference type="PANTHER" id="PTHR11709">
    <property type="entry name" value="MULTI-COPPER OXIDASE"/>
    <property type="match status" value="1"/>
</dbReference>
<dbReference type="InterPro" id="IPR033138">
    <property type="entry name" value="Cu_oxidase_CS"/>
</dbReference>
<evidence type="ECO:0000313" key="19">
    <source>
        <dbReference type="EMBL" id="KAI1242050.1"/>
    </source>
</evidence>
<accession>A0A835NZS3</accession>
<evidence type="ECO:0000256" key="10">
    <source>
        <dbReference type="ARBA" id="ARBA00022989"/>
    </source>
</evidence>
<comment type="similarity">
    <text evidence="3">Belongs to the multicopper oxidase family.</text>
</comment>
<dbReference type="GO" id="GO:0005507">
    <property type="term" value="F:copper ion binding"/>
    <property type="evidence" value="ECO:0007669"/>
    <property type="project" value="InterPro"/>
</dbReference>
<dbReference type="FunFam" id="2.60.40.420:FF:000002">
    <property type="entry name" value="Hephaestin like 1"/>
    <property type="match status" value="2"/>
</dbReference>
<dbReference type="Pfam" id="PF07731">
    <property type="entry name" value="Cu-oxidase_2"/>
    <property type="match status" value="2"/>
</dbReference>
<keyword evidence="9" id="KW-0677">Repeat</keyword>
<evidence type="ECO:0000256" key="6">
    <source>
        <dbReference type="ARBA" id="ARBA00022692"/>
    </source>
</evidence>
<sequence length="1457" mass="163256">MARLRWPPEFPTAGFRLSSSSLLERGCLSEAQRAGAQLNLPACIQEHAEALLSQETGQKLLSGHQQKSEEISEASKDIKNTVGAASEDQDRCTTPRGGHLCALGFLWLWALVEARTRTYYLGIVEENWDYAPSGKNLITGQSLLEDKFASVYATRGANRIGRVYKKAIFRQFTDDTYSQEIPKAAWLGFLGPVLKAEEEDVFIIHLKNFASRPYSVHPHGVFYDKDSEGALYPDGTGGKSKEDDFVVPGGNYTYTWPVRKDYSPTLADSNCLTWIYHSHIDTPRDIASGLIGPLLVCKKGTADETTIEGTGAANAFALMFSIVDENFSWYLDENINTFCLEPDTVDKEDEGFQTSNRMHAINGYIYGNLPGLEMCADTAMSWHLFGMGSEIDIHAAYFYGHTFTSRDQRADVVGLFPATFITAEMTPGSPGRWLITCQVNEHLRGGMEALYDVQICQKNLSHSSPSSHMRRYYIAAEEVLWNYGPDGYDKFTGQGLNATGSESATYFTQGTDRIGGQYWKARYVGYTDATFSKRIWSEDMKHLGILGPVIKAEVGDTLLVTFANNARRSYSIMAHGVSFSKLSEGAPYLDGYLKPGAHVKPGETFTYKWRVPENGGPAESDPPCLTYLYYSATDAVKDTNSGLVGPLLVCRKNALNHDGTQKGIDKEFYLLFSIFDENDSWYLNKNIEAFTGDPSKVDEKDPDFIESNKMHAVNGYLYGNLPGLAMCKNDKVSWHLIGLGSHYDMHGVHFQGNTIDLRGTTRDGLALFPHLSGTALMQPDRVGTFKVVCRTFDHFVGGMKHLYKVSSCRNPSRAQQQRGAIRLYYIAAEEVEWDYASNKSSAPKIYNISSYEESYGHVFLSQAEDLIGSKYKKVVYREYTSGNFTQRKARTEEEEHLEILGKKAALITGIFYLNLGPLLHAEVGDSVLIVFKNKASRPYSISAHGIEEVGCEEQPETPITLPGKTIFSVSGEINTYRWNVPERSGPGKTDPNCITWVYYSTANFVKDTYSGLIGPLVVCRKGTLDERGLRKDIDREFTLLFMVFDENESWYLKENIETYLHKNPDDFNSTKNFVEGNSMHAINGKIYNSLLGLTMNEGDRTNWYLIGMGNEVDIHTVHFHAQTFIFKVGKINQSKTFITDKDHRGDVYDLFPGTFQTVELVAENPGTWLLHCHVADHIHAGMETTYTINKSGRSYSLAWCWFLRVTPDDLQSCLDSSLHRQTPAGIKGAPENGCSSYPTNRREKRMGSSFRRRTHNWCIQYNYCNKWNHCKGNTSLPTCNEAIRRMISVLCEADQQNQDMFSCVRSCLLIPAIALAEEFQNKQLCKTVYTNLILNKLVCQVITLIIKKSSYLYEPSGTVHFMCPAPQLDSGCESRTKAPKGPRTSLLPHQVTQPATGVMKSHKKCKTTSLPLPAWCRQPCASCALTPVLKNSICVGLKHRQGQKNCALGRFLKDSVH</sequence>
<evidence type="ECO:0000256" key="4">
    <source>
        <dbReference type="ARBA" id="ARBA00013107"/>
    </source>
</evidence>
<evidence type="ECO:0000256" key="9">
    <source>
        <dbReference type="ARBA" id="ARBA00022737"/>
    </source>
</evidence>
<evidence type="ECO:0000256" key="7">
    <source>
        <dbReference type="ARBA" id="ARBA00022723"/>
    </source>
</evidence>
<gene>
    <name evidence="19" type="ORF">IHE44_0005566</name>
    <name evidence="18" type="ORF">IHE44_002281</name>
</gene>
<feature type="domain" description="Plastocyanin-like" evidence="17">
    <location>
        <begin position="545"/>
        <end position="652"/>
    </location>
</feature>
<reference evidence="19" key="3">
    <citation type="submission" date="2022-01" db="EMBL/GenBank/DDBJ databases">
        <authorList>
            <person name="Rubenstein D.R."/>
        </authorList>
    </citation>
    <scope>NUCLEOTIDE SEQUENCE</scope>
    <source>
        <strain evidence="19">SS15</strain>
        <tissue evidence="19">Liver</tissue>
    </source>
</reference>
<evidence type="ECO:0000256" key="12">
    <source>
        <dbReference type="ARBA" id="ARBA00023065"/>
    </source>
</evidence>
<dbReference type="InterPro" id="IPR011707">
    <property type="entry name" value="Cu-oxidase-like_N"/>
</dbReference>
<evidence type="ECO:0000256" key="8">
    <source>
        <dbReference type="ARBA" id="ARBA00022729"/>
    </source>
</evidence>
<evidence type="ECO:0000256" key="15">
    <source>
        <dbReference type="ARBA" id="ARBA00023180"/>
    </source>
</evidence>
<dbReference type="Pfam" id="PF07732">
    <property type="entry name" value="Cu-oxidase_3"/>
    <property type="match status" value="2"/>
</dbReference>
<dbReference type="GO" id="GO:0006826">
    <property type="term" value="P:iron ion transport"/>
    <property type="evidence" value="ECO:0007669"/>
    <property type="project" value="TreeGrafter"/>
</dbReference>
<proteinExistence type="inferred from homology"/>
<keyword evidence="6" id="KW-0812">Transmembrane</keyword>
<dbReference type="PANTHER" id="PTHR11709:SF233">
    <property type="entry name" value="FERROXIDASE HEPHL1"/>
    <property type="match status" value="1"/>
</dbReference>
<evidence type="ECO:0000256" key="11">
    <source>
        <dbReference type="ARBA" id="ARBA00023002"/>
    </source>
</evidence>
<dbReference type="OrthoDB" id="2121828at2759"/>
<keyword evidence="20" id="KW-1185">Reference proteome</keyword>
<dbReference type="Gene3D" id="2.60.40.420">
    <property type="entry name" value="Cupredoxins - blue copper proteins"/>
    <property type="match status" value="3"/>
</dbReference>
<feature type="domain" description="Plastocyanin-like" evidence="16">
    <location>
        <begin position="405"/>
        <end position="450"/>
    </location>
</feature>
<dbReference type="InterPro" id="IPR011706">
    <property type="entry name" value="Cu-oxidase_C"/>
</dbReference>
<dbReference type="InterPro" id="IPR002355">
    <property type="entry name" value="Cu_oxidase_Cu_BS"/>
</dbReference>
<evidence type="ECO:0000259" key="16">
    <source>
        <dbReference type="Pfam" id="PF07731"/>
    </source>
</evidence>
<evidence type="ECO:0000256" key="3">
    <source>
        <dbReference type="ARBA" id="ARBA00010609"/>
    </source>
</evidence>
<keyword evidence="8" id="KW-0732">Signal</keyword>
<keyword evidence="12" id="KW-0406">Ion transport</keyword>
<keyword evidence="7" id="KW-0479">Metal-binding</keyword>
<comment type="cofactor">
    <cofactor evidence="1">
        <name>Cu cation</name>
        <dbReference type="ChEBI" id="CHEBI:23378"/>
    </cofactor>
</comment>
<organism evidence="18">
    <name type="scientific">Lamprotornis superbus</name>
    <dbReference type="NCBI Taxonomy" id="245042"/>
    <lineage>
        <taxon>Eukaryota</taxon>
        <taxon>Metazoa</taxon>
        <taxon>Chordata</taxon>
        <taxon>Craniata</taxon>
        <taxon>Vertebrata</taxon>
        <taxon>Euteleostomi</taxon>
        <taxon>Archelosauria</taxon>
        <taxon>Archosauria</taxon>
        <taxon>Dinosauria</taxon>
        <taxon>Saurischia</taxon>
        <taxon>Theropoda</taxon>
        <taxon>Coelurosauria</taxon>
        <taxon>Aves</taxon>
        <taxon>Neognathae</taxon>
        <taxon>Neoaves</taxon>
        <taxon>Telluraves</taxon>
        <taxon>Australaves</taxon>
        <taxon>Passeriformes</taxon>
        <taxon>Sturnidae</taxon>
        <taxon>Lamprotornis</taxon>
    </lineage>
</organism>
<keyword evidence="11" id="KW-0560">Oxidoreductase</keyword>
<dbReference type="EC" id="1.16.3.1" evidence="4"/>
<evidence type="ECO:0000256" key="1">
    <source>
        <dbReference type="ARBA" id="ARBA00001935"/>
    </source>
</evidence>
<keyword evidence="5" id="KW-0813">Transport</keyword>
<reference evidence="18" key="1">
    <citation type="submission" date="2020-10" db="EMBL/GenBank/DDBJ databases">
        <title>Feather gene expression reveals the developmental basis of iridescence in African starlings.</title>
        <authorList>
            <person name="Rubenstein D.R."/>
        </authorList>
    </citation>
    <scope>NUCLEOTIDE SEQUENCE</scope>
    <source>
        <strain evidence="18">SS15</strain>
        <tissue evidence="18">Liver</tissue>
    </source>
</reference>
<evidence type="ECO:0000313" key="18">
    <source>
        <dbReference type="EMBL" id="KAG0127885.1"/>
    </source>
</evidence>
<feature type="non-terminal residue" evidence="18">
    <location>
        <position position="1"/>
    </location>
</feature>
<feature type="domain" description="Plastocyanin-like" evidence="16">
    <location>
        <begin position="1062"/>
        <end position="1188"/>
    </location>
</feature>
<comment type="caution">
    <text evidence="18">The sequence shown here is derived from an EMBL/GenBank/DDBJ whole genome shotgun (WGS) entry which is preliminary data.</text>
</comment>
<keyword evidence="13" id="KW-0472">Membrane</keyword>
<dbReference type="GO" id="GO:0005886">
    <property type="term" value="C:plasma membrane"/>
    <property type="evidence" value="ECO:0007669"/>
    <property type="project" value="TreeGrafter"/>
</dbReference>
<reference evidence="19 20" key="2">
    <citation type="journal article" date="2021" name="J. Hered.">
        <title>Feather Gene Expression Elucidates the Developmental Basis of Plumage Iridescence in African Starlings.</title>
        <authorList>
            <person name="Rubenstein D.R."/>
            <person name="Corvelo A."/>
            <person name="MacManes M.D."/>
            <person name="Maia R."/>
            <person name="Narzisi G."/>
            <person name="Rousaki A."/>
            <person name="Vandenabeele P."/>
            <person name="Shawkey M.D."/>
            <person name="Solomon J."/>
        </authorList>
    </citation>
    <scope>NUCLEOTIDE SEQUENCE [LARGE SCALE GENOMIC DNA]</scope>
    <source>
        <strain evidence="19">SS15</strain>
    </source>
</reference>
<comment type="subcellular location">
    <subcellularLocation>
        <location evidence="2">Membrane</location>
        <topology evidence="2">Single-pass membrane protein</topology>
    </subcellularLocation>
</comment>
<dbReference type="GO" id="GO:0004322">
    <property type="term" value="F:ferroxidase activity"/>
    <property type="evidence" value="ECO:0007669"/>
    <property type="project" value="UniProtKB-EC"/>
</dbReference>
<evidence type="ECO:0000256" key="2">
    <source>
        <dbReference type="ARBA" id="ARBA00004167"/>
    </source>
</evidence>